<evidence type="ECO:0000313" key="2">
    <source>
        <dbReference type="EMBL" id="BDZ40450.1"/>
    </source>
</evidence>
<dbReference type="Proteomes" id="UP001321543">
    <property type="component" value="Chromosome"/>
</dbReference>
<evidence type="ECO:0000256" key="1">
    <source>
        <dbReference type="SAM" id="MobiDB-lite"/>
    </source>
</evidence>
<feature type="region of interest" description="Disordered" evidence="1">
    <location>
        <begin position="72"/>
        <end position="93"/>
    </location>
</feature>
<sequence>MAELSRGAVVAAQHAALQHEASPHALADVEEDEVLPTASRTQPRLGERREIRRVVEEDGLAQPAVHHLDDVHAGPAAQDPAPGHPARCPVDGGRHRHAHAAQLIEAGLEVREDVGQQQRRTIQLIVSAVIPRERHVVLAEDGAVDIGDEHAQLARGDVDASDQSDRAGERHESGTTPAADAGGGAQHSRCGQLLDDVRHGCRREPRRRRQLDLRETALLLDRGHDATSIGFTQ</sequence>
<proteinExistence type="predicted"/>
<feature type="region of interest" description="Disordered" evidence="1">
    <location>
        <begin position="24"/>
        <end position="49"/>
    </location>
</feature>
<feature type="compositionally biased region" description="Basic and acidic residues" evidence="1">
    <location>
        <begin position="149"/>
        <end position="173"/>
    </location>
</feature>
<accession>A0ABM8FXS7</accession>
<keyword evidence="3" id="KW-1185">Reference proteome</keyword>
<name>A0ABM8FXS7_9MICO</name>
<protein>
    <submittedName>
        <fullName evidence="2">Uncharacterized protein</fullName>
    </submittedName>
</protein>
<gene>
    <name evidence="2" type="ORF">GCM10025863_30640</name>
</gene>
<organism evidence="2 3">
    <name type="scientific">Microbacterium suwonense</name>
    <dbReference type="NCBI Taxonomy" id="683047"/>
    <lineage>
        <taxon>Bacteria</taxon>
        <taxon>Bacillati</taxon>
        <taxon>Actinomycetota</taxon>
        <taxon>Actinomycetes</taxon>
        <taxon>Micrococcales</taxon>
        <taxon>Microbacteriaceae</taxon>
        <taxon>Microbacterium</taxon>
    </lineage>
</organism>
<dbReference type="EMBL" id="AP027728">
    <property type="protein sequence ID" value="BDZ40450.1"/>
    <property type="molecule type" value="Genomic_DNA"/>
</dbReference>
<evidence type="ECO:0000313" key="3">
    <source>
        <dbReference type="Proteomes" id="UP001321543"/>
    </source>
</evidence>
<reference evidence="3" key="1">
    <citation type="journal article" date="2019" name="Int. J. Syst. Evol. Microbiol.">
        <title>The Global Catalogue of Microorganisms (GCM) 10K type strain sequencing project: providing services to taxonomists for standard genome sequencing and annotation.</title>
        <authorList>
            <consortium name="The Broad Institute Genomics Platform"/>
            <consortium name="The Broad Institute Genome Sequencing Center for Infectious Disease"/>
            <person name="Wu L."/>
            <person name="Ma J."/>
        </authorList>
    </citation>
    <scope>NUCLEOTIDE SEQUENCE [LARGE SCALE GENOMIC DNA]</scope>
    <source>
        <strain evidence="3">NBRC 106310</strain>
    </source>
</reference>
<feature type="region of interest" description="Disordered" evidence="1">
    <location>
        <begin position="149"/>
        <end position="188"/>
    </location>
</feature>